<keyword evidence="3" id="KW-1185">Reference proteome</keyword>
<evidence type="ECO:0000313" key="2">
    <source>
        <dbReference type="EMBL" id="CCA71034.1"/>
    </source>
</evidence>
<reference evidence="2 3" key="1">
    <citation type="journal article" date="2011" name="PLoS Pathog.">
        <title>Endophytic Life Strategies Decoded by Genome and Transcriptome Analyses of the Mutualistic Root Symbiont Piriformospora indica.</title>
        <authorList>
            <person name="Zuccaro A."/>
            <person name="Lahrmann U."/>
            <person name="Guldener U."/>
            <person name="Langen G."/>
            <person name="Pfiffi S."/>
            <person name="Biedenkopf D."/>
            <person name="Wong P."/>
            <person name="Samans B."/>
            <person name="Grimm C."/>
            <person name="Basiewicz M."/>
            <person name="Murat C."/>
            <person name="Martin F."/>
            <person name="Kogel K.H."/>
        </authorList>
    </citation>
    <scope>NUCLEOTIDE SEQUENCE [LARGE SCALE GENOMIC DNA]</scope>
    <source>
        <strain evidence="2 3">DSM 11827</strain>
    </source>
</reference>
<proteinExistence type="predicted"/>
<feature type="region of interest" description="Disordered" evidence="1">
    <location>
        <begin position="1"/>
        <end position="21"/>
    </location>
</feature>
<protein>
    <submittedName>
        <fullName evidence="2">Uncharacterized protein</fullName>
    </submittedName>
</protein>
<feature type="region of interest" description="Disordered" evidence="1">
    <location>
        <begin position="293"/>
        <end position="313"/>
    </location>
</feature>
<evidence type="ECO:0000256" key="1">
    <source>
        <dbReference type="SAM" id="MobiDB-lite"/>
    </source>
</evidence>
<dbReference type="InParanoid" id="G4TI93"/>
<dbReference type="HOGENOM" id="CLU_034572_0_0_1"/>
<evidence type="ECO:0000313" key="3">
    <source>
        <dbReference type="Proteomes" id="UP000007148"/>
    </source>
</evidence>
<sequence>MSTSSPLQPVDPATFHQNEEEKEKPWIVRKIVQSLTGRIVVAVAHTLYATGTTVVCLSPWGDSVPLILPCIRFRDVVIHSVVAATGGAAIVATPLMGTAGGVVVESFGSSIVVELGVLAAHEATGTVANHLLINKPTDLLIPKHSGKLETTDIKKLLITLTFKHIVTDASLGFFRAPDSNASDNSLFSGIMDYFSIEKGWFSPYLFASCRRPLIPRTMVPDVVFMHGPWLRGDYAIGSTLLKHSENVVALAPEPAPVEETNDPSLFQKAISALNFGKATPSEPGLTPEAAQKLEAEARPPSPKGPPPAAAAQGPTTMIDRVQDQINQWIKTKPDSQAKEDSVAPNVPPMPPNRRMVVLVLAISPHRAGVWTSSQRPGESVINYTLLNGCPALVVPIKLGCPLIAWHAVTLKTLQGLKGGVDGPAFQSTLRALNTYMEFCVDEERLELPPLYAEQGISKQKAVSIGLELVLAGAVRSGTNAKVKKEIDSERAGIVFFRIP</sequence>
<dbReference type="AlphaFoldDB" id="G4TI93"/>
<comment type="caution">
    <text evidence="2">The sequence shown here is derived from an EMBL/GenBank/DDBJ whole genome shotgun (WGS) entry which is preliminary data.</text>
</comment>
<gene>
    <name evidence="2" type="ORF">PIIN_04969</name>
</gene>
<accession>G4TI93</accession>
<organism evidence="2 3">
    <name type="scientific">Serendipita indica (strain DSM 11827)</name>
    <name type="common">Root endophyte fungus</name>
    <name type="synonym">Piriformospora indica</name>
    <dbReference type="NCBI Taxonomy" id="1109443"/>
    <lineage>
        <taxon>Eukaryota</taxon>
        <taxon>Fungi</taxon>
        <taxon>Dikarya</taxon>
        <taxon>Basidiomycota</taxon>
        <taxon>Agaricomycotina</taxon>
        <taxon>Agaricomycetes</taxon>
        <taxon>Sebacinales</taxon>
        <taxon>Serendipitaceae</taxon>
        <taxon>Serendipita</taxon>
    </lineage>
</organism>
<feature type="compositionally biased region" description="Pro residues" evidence="1">
    <location>
        <begin position="299"/>
        <end position="308"/>
    </location>
</feature>
<dbReference type="Proteomes" id="UP000007148">
    <property type="component" value="Unassembled WGS sequence"/>
</dbReference>
<dbReference type="STRING" id="1109443.G4TI93"/>
<dbReference type="OMA" id="WTTSARP"/>
<dbReference type="EMBL" id="CAFZ01000103">
    <property type="protein sequence ID" value="CCA71034.1"/>
    <property type="molecule type" value="Genomic_DNA"/>
</dbReference>
<dbReference type="eggNOG" id="ENOG502S3RR">
    <property type="taxonomic scope" value="Eukaryota"/>
</dbReference>
<dbReference type="OrthoDB" id="3351042at2759"/>
<name>G4TI93_SERID</name>